<proteinExistence type="inferred from homology"/>
<dbReference type="Pfam" id="PF08207">
    <property type="entry name" value="EFP_N"/>
    <property type="match status" value="1"/>
</dbReference>
<dbReference type="Pfam" id="PF09285">
    <property type="entry name" value="Elong-fact-P_C"/>
    <property type="match status" value="1"/>
</dbReference>
<evidence type="ECO:0008006" key="9">
    <source>
        <dbReference type="Google" id="ProtNLM"/>
    </source>
</evidence>
<dbReference type="FunFam" id="2.40.50.140:FF:000004">
    <property type="entry name" value="Elongation factor P"/>
    <property type="match status" value="1"/>
</dbReference>
<keyword evidence="3" id="KW-0963">Cytoplasm</keyword>
<dbReference type="InterPro" id="IPR001059">
    <property type="entry name" value="Transl_elong_P/YeiP_cen"/>
</dbReference>
<evidence type="ECO:0000313" key="8">
    <source>
        <dbReference type="Proteomes" id="UP000583929"/>
    </source>
</evidence>
<evidence type="ECO:0000256" key="4">
    <source>
        <dbReference type="ARBA" id="ARBA00022917"/>
    </source>
</evidence>
<reference evidence="7 8" key="1">
    <citation type="journal article" date="2020" name="bioRxiv">
        <title>Sequence and annotation of 42 cannabis genomes reveals extensive copy number variation in cannabinoid synthesis and pathogen resistance genes.</title>
        <authorList>
            <person name="Mckernan K.J."/>
            <person name="Helbert Y."/>
            <person name="Kane L.T."/>
            <person name="Ebling H."/>
            <person name="Zhang L."/>
            <person name="Liu B."/>
            <person name="Eaton Z."/>
            <person name="Mclaughlin S."/>
            <person name="Kingan S."/>
            <person name="Baybayan P."/>
            <person name="Concepcion G."/>
            <person name="Jordan M."/>
            <person name="Riva A."/>
            <person name="Barbazuk W."/>
            <person name="Harkins T."/>
        </authorList>
    </citation>
    <scope>NUCLEOTIDE SEQUENCE [LARGE SCALE GENOMIC DNA]</scope>
    <source>
        <strain evidence="8">cv. Jamaican Lion 4</strain>
        <tissue evidence="7">Leaf</tissue>
    </source>
</reference>
<protein>
    <recommendedName>
        <fullName evidence="9">Elongation factor P</fullName>
    </recommendedName>
</protein>
<keyword evidence="4" id="KW-0648">Protein biosynthesis</keyword>
<dbReference type="InterPro" id="IPR013852">
    <property type="entry name" value="Transl_elong_P/YeiP_CS"/>
</dbReference>
<comment type="similarity">
    <text evidence="2">Belongs to the elongation factor P family.</text>
</comment>
<dbReference type="InterPro" id="IPR015365">
    <property type="entry name" value="Elong-fact-P_C"/>
</dbReference>
<evidence type="ECO:0000256" key="2">
    <source>
        <dbReference type="ARBA" id="ARBA00009479"/>
    </source>
</evidence>
<name>A0A7J6F6H2_CANSA</name>
<evidence type="ECO:0000313" key="7">
    <source>
        <dbReference type="EMBL" id="KAF4365340.1"/>
    </source>
</evidence>
<feature type="domain" description="Translation elongation factor P/YeiP central" evidence="6">
    <location>
        <begin position="149"/>
        <end position="204"/>
    </location>
</feature>
<dbReference type="Gene3D" id="2.40.50.140">
    <property type="entry name" value="Nucleic acid-binding proteins"/>
    <property type="match status" value="2"/>
</dbReference>
<dbReference type="AlphaFoldDB" id="A0A7J6F6H2"/>
<keyword evidence="8" id="KW-1185">Reference proteome</keyword>
<evidence type="ECO:0000259" key="5">
    <source>
        <dbReference type="SMART" id="SM00841"/>
    </source>
</evidence>
<comment type="subcellular location">
    <subcellularLocation>
        <location evidence="1">Cytoplasm</location>
    </subcellularLocation>
</comment>
<dbReference type="PANTHER" id="PTHR30053">
    <property type="entry name" value="ELONGATION FACTOR P"/>
    <property type="match status" value="1"/>
</dbReference>
<dbReference type="InterPro" id="IPR008991">
    <property type="entry name" value="Translation_prot_SH3-like_sf"/>
</dbReference>
<dbReference type="Proteomes" id="UP000583929">
    <property type="component" value="Unassembled WGS sequence"/>
</dbReference>
<dbReference type="FunFam" id="2.30.30.30:FF:000003">
    <property type="entry name" value="Elongation factor P"/>
    <property type="match status" value="1"/>
</dbReference>
<gene>
    <name evidence="7" type="ORF">G4B88_017336</name>
</gene>
<evidence type="ECO:0000256" key="1">
    <source>
        <dbReference type="ARBA" id="ARBA00004496"/>
    </source>
</evidence>
<dbReference type="SUPFAM" id="SSF50249">
    <property type="entry name" value="Nucleic acid-binding proteins"/>
    <property type="match status" value="2"/>
</dbReference>
<comment type="caution">
    <text evidence="7">The sequence shown here is derived from an EMBL/GenBank/DDBJ whole genome shotgun (WGS) entry which is preliminary data.</text>
</comment>
<dbReference type="NCBIfam" id="NF001810">
    <property type="entry name" value="PRK00529.1"/>
    <property type="match status" value="1"/>
</dbReference>
<organism evidence="7 8">
    <name type="scientific">Cannabis sativa</name>
    <name type="common">Hemp</name>
    <name type="synonym">Marijuana</name>
    <dbReference type="NCBI Taxonomy" id="3483"/>
    <lineage>
        <taxon>Eukaryota</taxon>
        <taxon>Viridiplantae</taxon>
        <taxon>Streptophyta</taxon>
        <taxon>Embryophyta</taxon>
        <taxon>Tracheophyta</taxon>
        <taxon>Spermatophyta</taxon>
        <taxon>Magnoliopsida</taxon>
        <taxon>eudicotyledons</taxon>
        <taxon>Gunneridae</taxon>
        <taxon>Pentapetalae</taxon>
        <taxon>rosids</taxon>
        <taxon>fabids</taxon>
        <taxon>Rosales</taxon>
        <taxon>Cannabaceae</taxon>
        <taxon>Cannabis</taxon>
    </lineage>
</organism>
<dbReference type="SMART" id="SM01185">
    <property type="entry name" value="EFP"/>
    <property type="match status" value="1"/>
</dbReference>
<dbReference type="SUPFAM" id="SSF50104">
    <property type="entry name" value="Translation proteins SH3-like domain"/>
    <property type="match status" value="1"/>
</dbReference>
<dbReference type="PANTHER" id="PTHR30053:SF14">
    <property type="entry name" value="TRANSLATION ELONGATION FACTOR KOW-LIKE DOMAIN-CONTAINING PROTEIN"/>
    <property type="match status" value="1"/>
</dbReference>
<accession>A0A7J6F6H2</accession>
<dbReference type="GO" id="GO:0005829">
    <property type="term" value="C:cytosol"/>
    <property type="evidence" value="ECO:0007669"/>
    <property type="project" value="UniProtKB-ARBA"/>
</dbReference>
<dbReference type="InterPro" id="IPR014722">
    <property type="entry name" value="Rib_uL2_dom2"/>
</dbReference>
<sequence length="270" mass="29568">MGALAHVSKRLSWSLFSDSTSPCTTLRTALTSLFSCSSYATVSRSSSDPLPSPGRDGCAAAIGIFQRTLLQSPWFAIPTRGVKTSGSSLRPGNVIEKKDRIYEVVKVDHSHEGRGKATIKVELRDVDSGNKVSQRFGTEETVERVFVEAKPYIYMCTDRDGKVLLMDPDTLDQLEVNEELFGKNAKYLQDDMKVRVEVYNGIPLSASVPKHVTCIVKEAQPPVKGIGVTPREKVAVLDNGLSIKVPPHVLAGESVVIDTTDDSYVRRTKV</sequence>
<evidence type="ECO:0000256" key="3">
    <source>
        <dbReference type="ARBA" id="ARBA00022490"/>
    </source>
</evidence>
<dbReference type="Gene3D" id="2.30.30.30">
    <property type="match status" value="1"/>
</dbReference>
<feature type="domain" description="Elongation factor P C-terminal" evidence="5">
    <location>
        <begin position="212"/>
        <end position="267"/>
    </location>
</feature>
<dbReference type="EMBL" id="JAATIQ010000274">
    <property type="protein sequence ID" value="KAF4365340.1"/>
    <property type="molecule type" value="Genomic_DNA"/>
</dbReference>
<dbReference type="Pfam" id="PF01132">
    <property type="entry name" value="EFP"/>
    <property type="match status" value="1"/>
</dbReference>
<dbReference type="InterPro" id="IPR012340">
    <property type="entry name" value="NA-bd_OB-fold"/>
</dbReference>
<dbReference type="InterPro" id="IPR020599">
    <property type="entry name" value="Transl_elong_fac_P/YeiP"/>
</dbReference>
<dbReference type="GO" id="GO:0003746">
    <property type="term" value="F:translation elongation factor activity"/>
    <property type="evidence" value="ECO:0007669"/>
    <property type="project" value="InterPro"/>
</dbReference>
<dbReference type="PROSITE" id="PS01275">
    <property type="entry name" value="EFP"/>
    <property type="match status" value="1"/>
</dbReference>
<dbReference type="SMART" id="SM00841">
    <property type="entry name" value="Elong-fact-P_C"/>
    <property type="match status" value="1"/>
</dbReference>
<dbReference type="InterPro" id="IPR013185">
    <property type="entry name" value="Transl_elong_KOW-like"/>
</dbReference>
<dbReference type="GO" id="GO:0043043">
    <property type="term" value="P:peptide biosynthetic process"/>
    <property type="evidence" value="ECO:0007669"/>
    <property type="project" value="InterPro"/>
</dbReference>
<evidence type="ECO:0000259" key="6">
    <source>
        <dbReference type="SMART" id="SM01185"/>
    </source>
</evidence>